<dbReference type="AlphaFoldDB" id="A0A8B8AMK7"/>
<dbReference type="OrthoDB" id="6203141at2759"/>
<reference evidence="5" key="1">
    <citation type="submission" date="2025-08" db="UniProtKB">
        <authorList>
            <consortium name="RefSeq"/>
        </authorList>
    </citation>
    <scope>IDENTIFICATION</scope>
    <source>
        <tissue evidence="5">Whole sample</tissue>
    </source>
</reference>
<proteinExistence type="predicted"/>
<evidence type="ECO:0000256" key="3">
    <source>
        <dbReference type="SAM" id="SignalP"/>
    </source>
</evidence>
<feature type="chain" id="PRO_5034396873" evidence="3">
    <location>
        <begin position="22"/>
        <end position="327"/>
    </location>
</feature>
<evidence type="ECO:0000256" key="2">
    <source>
        <dbReference type="SAM" id="Phobius"/>
    </source>
</evidence>
<name>A0A8B8AMK7_CRAVI</name>
<dbReference type="GeneID" id="111102739"/>
<dbReference type="Proteomes" id="UP000694844">
    <property type="component" value="Chromosome 7"/>
</dbReference>
<organism evidence="4 5">
    <name type="scientific">Crassostrea virginica</name>
    <name type="common">Eastern oyster</name>
    <dbReference type="NCBI Taxonomy" id="6565"/>
    <lineage>
        <taxon>Eukaryota</taxon>
        <taxon>Metazoa</taxon>
        <taxon>Spiralia</taxon>
        <taxon>Lophotrochozoa</taxon>
        <taxon>Mollusca</taxon>
        <taxon>Bivalvia</taxon>
        <taxon>Autobranchia</taxon>
        <taxon>Pteriomorphia</taxon>
        <taxon>Ostreida</taxon>
        <taxon>Ostreoidea</taxon>
        <taxon>Ostreidae</taxon>
        <taxon>Crassostrea</taxon>
    </lineage>
</organism>
<feature type="compositionally biased region" description="Basic and acidic residues" evidence="1">
    <location>
        <begin position="216"/>
        <end position="230"/>
    </location>
</feature>
<accession>A0A8B8AMK7</accession>
<feature type="transmembrane region" description="Helical" evidence="2">
    <location>
        <begin position="139"/>
        <end position="160"/>
    </location>
</feature>
<protein>
    <submittedName>
        <fullName evidence="5">Uncharacterized protein LOC111102739</fullName>
    </submittedName>
</protein>
<dbReference type="KEGG" id="cvn:111102739"/>
<feature type="region of interest" description="Disordered" evidence="1">
    <location>
        <begin position="216"/>
        <end position="298"/>
    </location>
</feature>
<keyword evidence="2" id="KW-1133">Transmembrane helix</keyword>
<evidence type="ECO:0000313" key="5">
    <source>
        <dbReference type="RefSeq" id="XP_022291314.1"/>
    </source>
</evidence>
<keyword evidence="2" id="KW-0812">Transmembrane</keyword>
<gene>
    <name evidence="5" type="primary">LOC111102739</name>
</gene>
<keyword evidence="2" id="KW-0472">Membrane</keyword>
<feature type="compositionally biased region" description="Polar residues" evidence="1">
    <location>
        <begin position="278"/>
        <end position="294"/>
    </location>
</feature>
<feature type="signal peptide" evidence="3">
    <location>
        <begin position="1"/>
        <end position="21"/>
    </location>
</feature>
<feature type="compositionally biased region" description="Polar residues" evidence="1">
    <location>
        <begin position="235"/>
        <end position="245"/>
    </location>
</feature>
<dbReference type="RefSeq" id="XP_022291314.1">
    <property type="nucleotide sequence ID" value="XM_022435606.1"/>
</dbReference>
<keyword evidence="3" id="KW-0732">Signal</keyword>
<keyword evidence="4" id="KW-1185">Reference proteome</keyword>
<sequence>MDTLASYHWILISIIVQLSFQKNGGVSSSTSTACSVNFYVKDGKCTTCPDGFLGHNCSSNCPYPGYGRLCLGGTCACSRELCDPSSGCINDASTLNIENGKEQVQKIQSNDTQLTTVSVFEKTELRHRELKEPKMTSSVTITLAVAGSCIIIALLAILLIQKNGYRKIRKNALFSKRGSHVTSQRHVDTYCEIDDGKVAETECKMWSESEVYESIDRSNKETTKYTELPKRQGTSKENQCISMQQILDEADDNDTGDDKDGVDKNSCQVRVEMRKGKQSSSPANKRIGKTSTKMSGYIDMTRNSLEDYVSMAPRNDEEELKPPKDLS</sequence>
<evidence type="ECO:0000313" key="4">
    <source>
        <dbReference type="Proteomes" id="UP000694844"/>
    </source>
</evidence>
<evidence type="ECO:0000256" key="1">
    <source>
        <dbReference type="SAM" id="MobiDB-lite"/>
    </source>
</evidence>